<dbReference type="SUPFAM" id="SSF54523">
    <property type="entry name" value="Pili subunits"/>
    <property type="match status" value="1"/>
</dbReference>
<dbReference type="Gene3D" id="3.30.700.10">
    <property type="entry name" value="Glycoprotein, Type 4 Pilin"/>
    <property type="match status" value="1"/>
</dbReference>
<gene>
    <name evidence="3" type="ORF">A2112_00665</name>
</gene>
<evidence type="ECO:0000313" key="4">
    <source>
        <dbReference type="Proteomes" id="UP000177091"/>
    </source>
</evidence>
<accession>A0A1F7WM67</accession>
<evidence type="ECO:0000313" key="3">
    <source>
        <dbReference type="EMBL" id="OGM03933.1"/>
    </source>
</evidence>
<dbReference type="PRINTS" id="PR00813">
    <property type="entry name" value="BCTERIALGSPG"/>
</dbReference>
<reference evidence="3 4" key="1">
    <citation type="journal article" date="2016" name="Nat. Commun.">
        <title>Thousands of microbial genomes shed light on interconnected biogeochemical processes in an aquifer system.</title>
        <authorList>
            <person name="Anantharaman K."/>
            <person name="Brown C.T."/>
            <person name="Hug L.A."/>
            <person name="Sharon I."/>
            <person name="Castelle C.J."/>
            <person name="Probst A.J."/>
            <person name="Thomas B.C."/>
            <person name="Singh A."/>
            <person name="Wilkins M.J."/>
            <person name="Karaoz U."/>
            <person name="Brodie E.L."/>
            <person name="Williams K.H."/>
            <person name="Hubbard S.S."/>
            <person name="Banfield J.F."/>
        </authorList>
    </citation>
    <scope>NUCLEOTIDE SEQUENCE [LARGE SCALE GENOMIC DNA]</scope>
</reference>
<dbReference type="InterPro" id="IPR045584">
    <property type="entry name" value="Pilin-like"/>
</dbReference>
<dbReference type="InterPro" id="IPR000983">
    <property type="entry name" value="Bac_GSPG_pilin"/>
</dbReference>
<feature type="transmembrane region" description="Helical" evidence="2">
    <location>
        <begin position="6"/>
        <end position="32"/>
    </location>
</feature>
<name>A0A1F7WM67_9BACT</name>
<dbReference type="EMBL" id="MGFK01000026">
    <property type="protein sequence ID" value="OGM03933.1"/>
    <property type="molecule type" value="Genomic_DNA"/>
</dbReference>
<dbReference type="NCBIfam" id="TIGR02532">
    <property type="entry name" value="IV_pilin_GFxxxE"/>
    <property type="match status" value="1"/>
</dbReference>
<sequence length="165" mass="18352">MQKFKHLIFAFTLIELLVVISIIGLLATLLVANFNAARARARDAQRKSDVRNIQTALRLYYNDTKRYPCEETPGTPSRIRACSVNANCGAVNVCSWDGSWAIGSITYMTKLPGDPSTSRPPYRYNQIDNDNYTLEACLENESDDDCQGNASWCAAGTGCIYRVQP</sequence>
<comment type="caution">
    <text evidence="3">The sequence shown here is derived from an EMBL/GenBank/DDBJ whole genome shotgun (WGS) entry which is preliminary data.</text>
</comment>
<dbReference type="GO" id="GO:0015627">
    <property type="term" value="C:type II protein secretion system complex"/>
    <property type="evidence" value="ECO:0007669"/>
    <property type="project" value="InterPro"/>
</dbReference>
<dbReference type="AlphaFoldDB" id="A0A1F7WM67"/>
<protein>
    <recommendedName>
        <fullName evidence="5">Type II secretion system protein GspG C-terminal domain-containing protein</fullName>
    </recommendedName>
</protein>
<dbReference type="Proteomes" id="UP000177091">
    <property type="component" value="Unassembled WGS sequence"/>
</dbReference>
<evidence type="ECO:0000256" key="1">
    <source>
        <dbReference type="ARBA" id="ARBA00022481"/>
    </source>
</evidence>
<evidence type="ECO:0000256" key="2">
    <source>
        <dbReference type="SAM" id="Phobius"/>
    </source>
</evidence>
<keyword evidence="2" id="KW-0472">Membrane</keyword>
<keyword evidence="1" id="KW-0488">Methylation</keyword>
<proteinExistence type="predicted"/>
<evidence type="ECO:0008006" key="5">
    <source>
        <dbReference type="Google" id="ProtNLM"/>
    </source>
</evidence>
<keyword evidence="2" id="KW-1133">Transmembrane helix</keyword>
<organism evidence="3 4">
    <name type="scientific">Candidatus Woesebacteria bacterium GWA1_42_12</name>
    <dbReference type="NCBI Taxonomy" id="1802472"/>
    <lineage>
        <taxon>Bacteria</taxon>
        <taxon>Candidatus Woeseibacteriota</taxon>
    </lineage>
</organism>
<dbReference type="PANTHER" id="PTHR30093">
    <property type="entry name" value="GENERAL SECRETION PATHWAY PROTEIN G"/>
    <property type="match status" value="1"/>
</dbReference>
<keyword evidence="2" id="KW-0812">Transmembrane</keyword>
<dbReference type="GO" id="GO:0015628">
    <property type="term" value="P:protein secretion by the type II secretion system"/>
    <property type="evidence" value="ECO:0007669"/>
    <property type="project" value="InterPro"/>
</dbReference>
<dbReference type="InterPro" id="IPR012902">
    <property type="entry name" value="N_methyl_site"/>
</dbReference>